<evidence type="ECO:0000313" key="2">
    <source>
        <dbReference type="EMBL" id="CDQ25315.1"/>
    </source>
</evidence>
<reference evidence="3" key="1">
    <citation type="submission" date="2014-03" db="EMBL/GenBank/DDBJ databases">
        <authorList>
            <person name="Urmite Genomes U."/>
        </authorList>
    </citation>
    <scope>NUCLEOTIDE SEQUENCE [LARGE SCALE GENOMIC DNA]</scope>
    <source>
        <strain evidence="3">HD-03</strain>
    </source>
</reference>
<keyword evidence="1" id="KW-0812">Transmembrane</keyword>
<dbReference type="AlphaFoldDB" id="A0A024P8R6"/>
<organism evidence="2 3">
    <name type="scientific">Halobacillus karajensis</name>
    <dbReference type="NCBI Taxonomy" id="195088"/>
    <lineage>
        <taxon>Bacteria</taxon>
        <taxon>Bacillati</taxon>
        <taxon>Bacillota</taxon>
        <taxon>Bacilli</taxon>
        <taxon>Bacillales</taxon>
        <taxon>Bacillaceae</taxon>
        <taxon>Halobacillus</taxon>
    </lineage>
</organism>
<evidence type="ECO:0000313" key="3">
    <source>
        <dbReference type="Proteomes" id="UP000028868"/>
    </source>
</evidence>
<evidence type="ECO:0000256" key="1">
    <source>
        <dbReference type="SAM" id="Phobius"/>
    </source>
</evidence>
<dbReference type="Proteomes" id="UP000028868">
    <property type="component" value="Unassembled WGS sequence"/>
</dbReference>
<accession>A0A024P8R6</accession>
<dbReference type="OrthoDB" id="2971374at2"/>
<comment type="caution">
    <text evidence="2">The sequence shown here is derived from an EMBL/GenBank/DDBJ whole genome shotgun (WGS) entry which is preliminary data.</text>
</comment>
<dbReference type="RefSeq" id="WP_035510705.1">
    <property type="nucleotide sequence ID" value="NZ_CCDH010000004.1"/>
</dbReference>
<name>A0A024P8R6_9BACI</name>
<keyword evidence="1" id="KW-0472">Membrane</keyword>
<sequence>MFKNEKANIVYSIIGAIIVLGMATYILYPTLEGVIPWLVYTLIFIGFVLFFRKQFYRWKDNKEN</sequence>
<keyword evidence="3" id="KW-1185">Reference proteome</keyword>
<feature type="transmembrane region" description="Helical" evidence="1">
    <location>
        <begin position="34"/>
        <end position="51"/>
    </location>
</feature>
<proteinExistence type="predicted"/>
<reference evidence="2 3" key="2">
    <citation type="submission" date="2014-05" db="EMBL/GenBank/DDBJ databases">
        <title>Draft genome sequence of Halobacillus karajensis HK-03.</title>
        <authorList>
            <person name="Khelaifia S."/>
            <person name="Croce O."/>
            <person name="Lagier J.C."/>
            <person name="Raoult D."/>
        </authorList>
    </citation>
    <scope>NUCLEOTIDE SEQUENCE [LARGE SCALE GENOMIC DNA]</scope>
    <source>
        <strain evidence="2 3">HD-03</strain>
    </source>
</reference>
<feature type="transmembrane region" description="Helical" evidence="1">
    <location>
        <begin position="9"/>
        <end position="28"/>
    </location>
</feature>
<gene>
    <name evidence="2" type="ORF">BN983_03633</name>
</gene>
<keyword evidence="1" id="KW-1133">Transmembrane helix</keyword>
<protein>
    <submittedName>
        <fullName evidence="2">Uncharacterized protein</fullName>
    </submittedName>
</protein>
<dbReference type="EMBL" id="CCDI010000004">
    <property type="protein sequence ID" value="CDQ25315.1"/>
    <property type="molecule type" value="Genomic_DNA"/>
</dbReference>